<organism evidence="3 4">
    <name type="scientific">Flavobacterium flavipigmentatum</name>
    <dbReference type="NCBI Taxonomy" id="2893884"/>
    <lineage>
        <taxon>Bacteria</taxon>
        <taxon>Pseudomonadati</taxon>
        <taxon>Bacteroidota</taxon>
        <taxon>Flavobacteriia</taxon>
        <taxon>Flavobacteriales</taxon>
        <taxon>Flavobacteriaceae</taxon>
        <taxon>Flavobacterium</taxon>
    </lineage>
</organism>
<comment type="caution">
    <text evidence="3">The sequence shown here is derived from an EMBL/GenBank/DDBJ whole genome shotgun (WGS) entry which is preliminary data.</text>
</comment>
<dbReference type="AlphaFoldDB" id="A0AAJ2SFH8"/>
<dbReference type="Pfam" id="PF00027">
    <property type="entry name" value="cNMP_binding"/>
    <property type="match status" value="1"/>
</dbReference>
<dbReference type="RefSeq" id="WP_229973841.1">
    <property type="nucleotide sequence ID" value="NZ_CP087133.1"/>
</dbReference>
<dbReference type="CDD" id="cd00038">
    <property type="entry name" value="CAP_ED"/>
    <property type="match status" value="1"/>
</dbReference>
<dbReference type="InterPro" id="IPR014710">
    <property type="entry name" value="RmlC-like_jellyroll"/>
</dbReference>
<name>A0AAJ2SFH8_9FLAO</name>
<dbReference type="EMBL" id="JAWXVG010000012">
    <property type="protein sequence ID" value="MDX6183938.1"/>
    <property type="molecule type" value="Genomic_DNA"/>
</dbReference>
<dbReference type="Proteomes" id="UP001278738">
    <property type="component" value="Unassembled WGS sequence"/>
</dbReference>
<accession>A0AAJ2SFH8</accession>
<dbReference type="SUPFAM" id="SSF51206">
    <property type="entry name" value="cAMP-binding domain-like"/>
    <property type="match status" value="1"/>
</dbReference>
<evidence type="ECO:0000259" key="1">
    <source>
        <dbReference type="Pfam" id="PF00027"/>
    </source>
</evidence>
<dbReference type="InterPro" id="IPR018490">
    <property type="entry name" value="cNMP-bd_dom_sf"/>
</dbReference>
<reference evidence="3 5" key="1">
    <citation type="submission" date="2023-11" db="EMBL/GenBank/DDBJ databases">
        <title>Unpublished Manusciprt.</title>
        <authorList>
            <person name="Saticioglu I.B."/>
            <person name="Ay H."/>
            <person name="Ajmi N."/>
            <person name="Altun S."/>
            <person name="Duman M."/>
        </authorList>
    </citation>
    <scope>NUCLEOTIDE SEQUENCE</scope>
    <source>
        <strain evidence="2 5">Fl-33</strain>
        <strain evidence="3">Fl-77</strain>
    </source>
</reference>
<dbReference type="EMBL" id="JAWXVH010000013">
    <property type="protein sequence ID" value="MDX6187496.1"/>
    <property type="molecule type" value="Genomic_DNA"/>
</dbReference>
<gene>
    <name evidence="2" type="ORF">SGQ18_17395</name>
    <name evidence="3" type="ORF">SGQ44_17195</name>
</gene>
<evidence type="ECO:0000313" key="4">
    <source>
        <dbReference type="Proteomes" id="UP001270053"/>
    </source>
</evidence>
<evidence type="ECO:0000313" key="2">
    <source>
        <dbReference type="EMBL" id="MDX6183938.1"/>
    </source>
</evidence>
<keyword evidence="5" id="KW-1185">Reference proteome</keyword>
<sequence length="187" mass="21899">MQENLKKHIEKIVTLTIDEIDMISSLFSEKKYKKNQFLIKESEMVNEAYYIVSGLVKLNYTDDLGKVHIISFAMEDWWESDFNAYFTRTRSTMSLQCIEDTEVLCLPIENYEFICAKIPKMQQFLIKLSNSGFIASQQRIISLLTNNAQERYHQLLSKYPTLIQRVPKNQLALYLGVSRETLSRFSS</sequence>
<evidence type="ECO:0000313" key="5">
    <source>
        <dbReference type="Proteomes" id="UP001278738"/>
    </source>
</evidence>
<feature type="domain" description="Cyclic nucleotide-binding" evidence="1">
    <location>
        <begin position="30"/>
        <end position="115"/>
    </location>
</feature>
<dbReference type="Gene3D" id="2.60.120.10">
    <property type="entry name" value="Jelly Rolls"/>
    <property type="match status" value="1"/>
</dbReference>
<dbReference type="InterPro" id="IPR000595">
    <property type="entry name" value="cNMP-bd_dom"/>
</dbReference>
<proteinExistence type="predicted"/>
<evidence type="ECO:0000313" key="3">
    <source>
        <dbReference type="EMBL" id="MDX6187496.1"/>
    </source>
</evidence>
<protein>
    <submittedName>
        <fullName evidence="3">Crp/Fnr family transcriptional regulator</fullName>
    </submittedName>
</protein>
<dbReference type="Proteomes" id="UP001270053">
    <property type="component" value="Unassembled WGS sequence"/>
</dbReference>